<evidence type="ECO:0000313" key="2">
    <source>
        <dbReference type="EMBL" id="KAF2734519.1"/>
    </source>
</evidence>
<accession>A0A9P4V1H5</accession>
<name>A0A9P4V1H5_9PLEO</name>
<evidence type="ECO:0000313" key="3">
    <source>
        <dbReference type="Proteomes" id="UP000799444"/>
    </source>
</evidence>
<dbReference type="OrthoDB" id="10005898at2759"/>
<evidence type="ECO:0000256" key="1">
    <source>
        <dbReference type="SAM" id="MobiDB-lite"/>
    </source>
</evidence>
<protein>
    <submittedName>
        <fullName evidence="2">Uncharacterized protein</fullName>
    </submittedName>
</protein>
<dbReference type="AlphaFoldDB" id="A0A9P4V1H5"/>
<proteinExistence type="predicted"/>
<dbReference type="EMBL" id="ML996147">
    <property type="protein sequence ID" value="KAF2734519.1"/>
    <property type="molecule type" value="Genomic_DNA"/>
</dbReference>
<organism evidence="2 3">
    <name type="scientific">Polyplosphaeria fusca</name>
    <dbReference type="NCBI Taxonomy" id="682080"/>
    <lineage>
        <taxon>Eukaryota</taxon>
        <taxon>Fungi</taxon>
        <taxon>Dikarya</taxon>
        <taxon>Ascomycota</taxon>
        <taxon>Pezizomycotina</taxon>
        <taxon>Dothideomycetes</taxon>
        <taxon>Pleosporomycetidae</taxon>
        <taxon>Pleosporales</taxon>
        <taxon>Tetraplosphaeriaceae</taxon>
        <taxon>Polyplosphaeria</taxon>
    </lineage>
</organism>
<reference evidence="2" key="1">
    <citation type="journal article" date="2020" name="Stud. Mycol.">
        <title>101 Dothideomycetes genomes: a test case for predicting lifestyles and emergence of pathogens.</title>
        <authorList>
            <person name="Haridas S."/>
            <person name="Albert R."/>
            <person name="Binder M."/>
            <person name="Bloem J."/>
            <person name="Labutti K."/>
            <person name="Salamov A."/>
            <person name="Andreopoulos B."/>
            <person name="Baker S."/>
            <person name="Barry K."/>
            <person name="Bills G."/>
            <person name="Bluhm B."/>
            <person name="Cannon C."/>
            <person name="Castanera R."/>
            <person name="Culley D."/>
            <person name="Daum C."/>
            <person name="Ezra D."/>
            <person name="Gonzalez J."/>
            <person name="Henrissat B."/>
            <person name="Kuo A."/>
            <person name="Liang C."/>
            <person name="Lipzen A."/>
            <person name="Lutzoni F."/>
            <person name="Magnuson J."/>
            <person name="Mondo S."/>
            <person name="Nolan M."/>
            <person name="Ohm R."/>
            <person name="Pangilinan J."/>
            <person name="Park H.-J."/>
            <person name="Ramirez L."/>
            <person name="Alfaro M."/>
            <person name="Sun H."/>
            <person name="Tritt A."/>
            <person name="Yoshinaga Y."/>
            <person name="Zwiers L.-H."/>
            <person name="Turgeon B."/>
            <person name="Goodwin S."/>
            <person name="Spatafora J."/>
            <person name="Crous P."/>
            <person name="Grigoriev I."/>
        </authorList>
    </citation>
    <scope>NUCLEOTIDE SEQUENCE</scope>
    <source>
        <strain evidence="2">CBS 125425</strain>
    </source>
</reference>
<keyword evidence="3" id="KW-1185">Reference proteome</keyword>
<dbReference type="Proteomes" id="UP000799444">
    <property type="component" value="Unassembled WGS sequence"/>
</dbReference>
<sequence length="328" mass="35573">MSTDSHPPSTTTIPSEQPPTNDTDAISPPSAPPRQATKTLRLRLYLYRILLRASHRTDTFLTRLTTLLSSPTSTDALLCTLSYTLELLRSLLSQALLSRLNALSTATKTTPLVLPSETPIPSTTLLAQAVSSTKALAALLADFRVFVRLWGLLGIYAWGKAVWKAPTPAALSGKERVLRGLACAQILSCVAFQVLENGAYLASKGVLTGEGWAAREGAWWVWSSRFWAVHVGLEGVRLGVLWWASSKERGALGEKGEVGDGEKEGKMEREGRRREDWVWWRDVVSNAAYFPMTMHWSTATGLLSDAGVGALGAVAGGALLVDAWRQTA</sequence>
<feature type="compositionally biased region" description="Polar residues" evidence="1">
    <location>
        <begin position="1"/>
        <end position="24"/>
    </location>
</feature>
<dbReference type="PANTHER" id="PTHR12652:SF25">
    <property type="entry name" value="MICROBODY (PEROXISOME) PROLIFERATION PROTEIN PEROXIN 11C (EUROFUNG)"/>
    <property type="match status" value="1"/>
</dbReference>
<feature type="region of interest" description="Disordered" evidence="1">
    <location>
        <begin position="1"/>
        <end position="34"/>
    </location>
</feature>
<dbReference type="PANTHER" id="PTHR12652">
    <property type="entry name" value="PEROXISOMAL BIOGENESIS FACTOR 11"/>
    <property type="match status" value="1"/>
</dbReference>
<gene>
    <name evidence="2" type="ORF">EJ04DRAFT_552673</name>
</gene>
<comment type="caution">
    <text evidence="2">The sequence shown here is derived from an EMBL/GenBank/DDBJ whole genome shotgun (WGS) entry which is preliminary data.</text>
</comment>